<name>A0A6M3JL77_9ZZZZ</name>
<accession>A0A6M3JL77</accession>
<evidence type="ECO:0000313" key="1">
    <source>
        <dbReference type="EMBL" id="QJA62935.1"/>
    </source>
</evidence>
<organism evidence="2">
    <name type="scientific">viral metagenome</name>
    <dbReference type="NCBI Taxonomy" id="1070528"/>
    <lineage>
        <taxon>unclassified sequences</taxon>
        <taxon>metagenomes</taxon>
        <taxon>organismal metagenomes</taxon>
    </lineage>
</organism>
<sequence length="113" mass="12964">MIKFPIKKERLFKILSDVAHGPHDTKTPYDHPEAWALAFVYHDDEAVQVLADFGLVELKVRGKLVEKVSQGKSNNFPWDSNMGFLEIHLKDEFITLIGLAILQQEEFNNDPTK</sequence>
<gene>
    <name evidence="2" type="ORF">MM415A03533_0001</name>
    <name evidence="1" type="ORF">MM415B00683_0005</name>
</gene>
<dbReference type="AlphaFoldDB" id="A0A6M3JL77"/>
<dbReference type="EMBL" id="MT141486">
    <property type="protein sequence ID" value="QJA62935.1"/>
    <property type="molecule type" value="Genomic_DNA"/>
</dbReference>
<protein>
    <submittedName>
        <fullName evidence="2">Uncharacterized protein</fullName>
    </submittedName>
</protein>
<proteinExistence type="predicted"/>
<reference evidence="2" key="1">
    <citation type="submission" date="2020-03" db="EMBL/GenBank/DDBJ databases">
        <title>The deep terrestrial virosphere.</title>
        <authorList>
            <person name="Holmfeldt K."/>
            <person name="Nilsson E."/>
            <person name="Simone D."/>
            <person name="Lopez-Fernandez M."/>
            <person name="Wu X."/>
            <person name="de Brujin I."/>
            <person name="Lundin D."/>
            <person name="Andersson A."/>
            <person name="Bertilsson S."/>
            <person name="Dopson M."/>
        </authorList>
    </citation>
    <scope>NUCLEOTIDE SEQUENCE</scope>
    <source>
        <strain evidence="2">MM415A03533</strain>
        <strain evidence="1">MM415B00683</strain>
    </source>
</reference>
<evidence type="ECO:0000313" key="2">
    <source>
        <dbReference type="EMBL" id="QJA70864.1"/>
    </source>
</evidence>
<dbReference type="EMBL" id="MT141827">
    <property type="protein sequence ID" value="QJA70864.1"/>
    <property type="molecule type" value="Genomic_DNA"/>
</dbReference>